<dbReference type="eggNOG" id="KOG1721">
    <property type="taxonomic scope" value="Eukaryota"/>
</dbReference>
<feature type="compositionally biased region" description="Basic and acidic residues" evidence="8">
    <location>
        <begin position="119"/>
        <end position="128"/>
    </location>
</feature>
<dbReference type="FunCoup" id="Q6BR11">
    <property type="interactions" value="23"/>
</dbReference>
<evidence type="ECO:0000313" key="10">
    <source>
        <dbReference type="EMBL" id="CAG87549.2"/>
    </source>
</evidence>
<feature type="domain" description="C2H2-type" evidence="9">
    <location>
        <begin position="49"/>
        <end position="78"/>
    </location>
</feature>
<dbReference type="GO" id="GO:0006351">
    <property type="term" value="P:DNA-templated transcription"/>
    <property type="evidence" value="ECO:0007669"/>
    <property type="project" value="InterPro"/>
</dbReference>
<evidence type="ECO:0000256" key="6">
    <source>
        <dbReference type="ARBA" id="ARBA00023242"/>
    </source>
</evidence>
<keyword evidence="6" id="KW-0539">Nucleus</keyword>
<evidence type="ECO:0000256" key="8">
    <source>
        <dbReference type="SAM" id="MobiDB-lite"/>
    </source>
</evidence>
<evidence type="ECO:0000259" key="9">
    <source>
        <dbReference type="PROSITE" id="PS50157"/>
    </source>
</evidence>
<keyword evidence="4 7" id="KW-0863">Zinc-finger</keyword>
<evidence type="ECO:0000256" key="1">
    <source>
        <dbReference type="ARBA" id="ARBA00004123"/>
    </source>
</evidence>
<keyword evidence="3" id="KW-0677">Repeat</keyword>
<dbReference type="Proteomes" id="UP000000599">
    <property type="component" value="Chromosome E"/>
</dbReference>
<dbReference type="GO" id="GO:0000785">
    <property type="term" value="C:chromatin"/>
    <property type="evidence" value="ECO:0007669"/>
    <property type="project" value="TreeGrafter"/>
</dbReference>
<dbReference type="Pfam" id="PF04082">
    <property type="entry name" value="Fungal_trans"/>
    <property type="match status" value="1"/>
</dbReference>
<dbReference type="GO" id="GO:0005634">
    <property type="term" value="C:nucleus"/>
    <property type="evidence" value="ECO:0007669"/>
    <property type="project" value="UniProtKB-SubCell"/>
</dbReference>
<dbReference type="SUPFAM" id="SSF57667">
    <property type="entry name" value="beta-beta-alpha zinc fingers"/>
    <property type="match status" value="1"/>
</dbReference>
<feature type="region of interest" description="Disordered" evidence="8">
    <location>
        <begin position="105"/>
        <end position="128"/>
    </location>
</feature>
<dbReference type="PANTHER" id="PTHR40626">
    <property type="entry name" value="MIP31509P"/>
    <property type="match status" value="1"/>
</dbReference>
<dbReference type="OrthoDB" id="1405595at2759"/>
<gene>
    <name evidence="10" type="ordered locus">DEHA2E00704g</name>
</gene>
<sequence>MTEAPQLSHLKNGNQNMPIFCDEPGCNKSFKRTDHLTRHKRNHVSKNLFTCTWSGCTKSFVRRDVWSKHMQRHVARQEKQKQDLQNGPIQFLEIYTPNSNFDEVARKRRKSSNISSISKNHDENHSSNDHQWVHIPNHKFQNEQIPLLANSKKSDISESSLSDRQKNTEVSCSSDEFQELNSQTNEENIDMEISRTANYRCSTNTDVNSATKNLTNSTVNNAKYSENTEGYSNIDNNKRPASMDFGNLICGPETNKDTPTELIHWMLNGHASYSEPFHKYLDYSPDSPLKNLLNISSPFPISNYQVDISDTTKSKLVEFIPSLSCNPDFNIRHIKECLGSYWNIFHVQYPILHKPSFSTLEAHPLLLLSMISMGASLRSRNNRFDCNSFKNIHKLADEIAEPLRWLIFSTSELTAHITPWVIQSLLIVECYENSCSNRRLHQRAYLHHGLKIQLLRRSPLLGGNSSRNTNSDDGLTDEVDAWKKWIDIESLKRCAFMAFLIDAIHATIYGHETILFTHQIKLSLPCDEILWEMTDFKSNYLPPRTETPKFLNALSKSLHKEKFETGAFNKRILFAGLLTTMFGMEQRDIQIKEFEWESVKSSWKETIFGAIEFWFEDMCHGSCCNITTGYYVPSDFETLPASLKVDDTTCKLAMYHLSQAFLRVQQYDCIIYAGAPSRMNVRTNYSDYEIVKKRIHEWANSYNGRISVVHAYLFISEMLLSSNESRENILLSYDPNEDPILYRPNVVASLLFVIWCYNYCLEGPESNTYPNPNQTTSTLTLNSQKTGSNFDMATKLSTKYLPEKVNGYRYISRINASFKSCSIGPVKSTFVDIYAKALDQVMEKNCTVGLLRLFKDKYENCNSQICQEYGKLLENCIQRSLGKTDVICDNMYENSS</sequence>
<dbReference type="InterPro" id="IPR013087">
    <property type="entry name" value="Znf_C2H2_type"/>
</dbReference>
<feature type="compositionally biased region" description="Basic and acidic residues" evidence="8">
    <location>
        <begin position="152"/>
        <end position="167"/>
    </location>
</feature>
<evidence type="ECO:0000256" key="5">
    <source>
        <dbReference type="ARBA" id="ARBA00022833"/>
    </source>
</evidence>
<dbReference type="HOGENOM" id="CLU_006466_2_0_1"/>
<dbReference type="VEuPathDB" id="FungiDB:DEHA2E00704g"/>
<keyword evidence="11" id="KW-1185">Reference proteome</keyword>
<dbReference type="RefSeq" id="XP_459359.2">
    <property type="nucleotide sequence ID" value="XM_459359.1"/>
</dbReference>
<dbReference type="SMART" id="SM00355">
    <property type="entry name" value="ZnF_C2H2"/>
    <property type="match status" value="2"/>
</dbReference>
<comment type="subcellular location">
    <subcellularLocation>
        <location evidence="1">Nucleus</location>
    </subcellularLocation>
</comment>
<dbReference type="Gene3D" id="3.30.160.60">
    <property type="entry name" value="Classic Zinc Finger"/>
    <property type="match status" value="2"/>
</dbReference>
<dbReference type="InParanoid" id="Q6BR11"/>
<dbReference type="InterPro" id="IPR007219">
    <property type="entry name" value="XnlR_reg_dom"/>
</dbReference>
<dbReference type="OMA" id="IWCYNYC"/>
<dbReference type="GO" id="GO:0000978">
    <property type="term" value="F:RNA polymerase II cis-regulatory region sequence-specific DNA binding"/>
    <property type="evidence" value="ECO:0007669"/>
    <property type="project" value="InterPro"/>
</dbReference>
<dbReference type="PANTHER" id="PTHR40626:SF14">
    <property type="entry name" value="C2H2 TYPE ZINC FINGER DOMAIN PROTEIN (AFU_ORTHOLOGUE AFUA_1G02360)"/>
    <property type="match status" value="1"/>
</dbReference>
<dbReference type="PROSITE" id="PS00028">
    <property type="entry name" value="ZINC_FINGER_C2H2_1"/>
    <property type="match status" value="2"/>
</dbReference>
<dbReference type="CDD" id="cd12148">
    <property type="entry name" value="fungal_TF_MHR"/>
    <property type="match status" value="1"/>
</dbReference>
<dbReference type="Pfam" id="PF00096">
    <property type="entry name" value="zf-C2H2"/>
    <property type="match status" value="2"/>
</dbReference>
<dbReference type="InterPro" id="IPR036236">
    <property type="entry name" value="Znf_C2H2_sf"/>
</dbReference>
<evidence type="ECO:0000256" key="4">
    <source>
        <dbReference type="ARBA" id="ARBA00022771"/>
    </source>
</evidence>
<dbReference type="PROSITE" id="PS50157">
    <property type="entry name" value="ZINC_FINGER_C2H2_2"/>
    <property type="match status" value="2"/>
</dbReference>
<dbReference type="InterPro" id="IPR051059">
    <property type="entry name" value="VerF-like"/>
</dbReference>
<evidence type="ECO:0000313" key="11">
    <source>
        <dbReference type="Proteomes" id="UP000000599"/>
    </source>
</evidence>
<evidence type="ECO:0000256" key="7">
    <source>
        <dbReference type="PROSITE-ProRule" id="PRU00042"/>
    </source>
</evidence>
<feature type="compositionally biased region" description="Polar residues" evidence="8">
    <location>
        <begin position="168"/>
        <end position="183"/>
    </location>
</feature>
<name>Q6BR11_DEBHA</name>
<feature type="domain" description="C2H2-type" evidence="9">
    <location>
        <begin position="19"/>
        <end position="48"/>
    </location>
</feature>
<keyword evidence="5" id="KW-0862">Zinc</keyword>
<evidence type="ECO:0000256" key="3">
    <source>
        <dbReference type="ARBA" id="ARBA00022737"/>
    </source>
</evidence>
<reference evidence="10 11" key="1">
    <citation type="journal article" date="2004" name="Nature">
        <title>Genome evolution in yeasts.</title>
        <authorList>
            <consortium name="Genolevures"/>
            <person name="Dujon B."/>
            <person name="Sherman D."/>
            <person name="Fischer G."/>
            <person name="Durrens P."/>
            <person name="Casaregola S."/>
            <person name="Lafontaine I."/>
            <person name="de Montigny J."/>
            <person name="Marck C."/>
            <person name="Neuveglise C."/>
            <person name="Talla E."/>
            <person name="Goffard N."/>
            <person name="Frangeul L."/>
            <person name="Aigle M."/>
            <person name="Anthouard V."/>
            <person name="Babour A."/>
            <person name="Barbe V."/>
            <person name="Barnay S."/>
            <person name="Blanchin S."/>
            <person name="Beckerich J.M."/>
            <person name="Beyne E."/>
            <person name="Bleykasten C."/>
            <person name="Boisrame A."/>
            <person name="Boyer J."/>
            <person name="Cattolico L."/>
            <person name="Confanioleri F."/>
            <person name="de Daruvar A."/>
            <person name="Despons L."/>
            <person name="Fabre E."/>
            <person name="Fairhead C."/>
            <person name="Ferry-Dumazet H."/>
            <person name="Groppi A."/>
            <person name="Hantraye F."/>
            <person name="Hennequin C."/>
            <person name="Jauniaux N."/>
            <person name="Joyet P."/>
            <person name="Kachouri R."/>
            <person name="Kerrest A."/>
            <person name="Koszul R."/>
            <person name="Lemaire M."/>
            <person name="Lesur I."/>
            <person name="Ma L."/>
            <person name="Muller H."/>
            <person name="Nicaud J.M."/>
            <person name="Nikolski M."/>
            <person name="Oztas S."/>
            <person name="Ozier-Kalogeropoulos O."/>
            <person name="Pellenz S."/>
            <person name="Potier S."/>
            <person name="Richard G.F."/>
            <person name="Straub M.L."/>
            <person name="Suleau A."/>
            <person name="Swennene D."/>
            <person name="Tekaia F."/>
            <person name="Wesolowski-Louvel M."/>
            <person name="Westhof E."/>
            <person name="Wirth B."/>
            <person name="Zeniou-Meyer M."/>
            <person name="Zivanovic I."/>
            <person name="Bolotin-Fukuhara M."/>
            <person name="Thierry A."/>
            <person name="Bouchier C."/>
            <person name="Caudron B."/>
            <person name="Scarpelli C."/>
            <person name="Gaillardin C."/>
            <person name="Weissenbach J."/>
            <person name="Wincker P."/>
            <person name="Souciet J.L."/>
        </authorList>
    </citation>
    <scope>NUCLEOTIDE SEQUENCE [LARGE SCALE GENOMIC DNA]</scope>
    <source>
        <strain evidence="11">ATCC 36239 / CBS 767 / BCRC 21394 / JCM 1990 / NBRC 0083 / IGC 2968</strain>
    </source>
</reference>
<protein>
    <submittedName>
        <fullName evidence="10">DEHA2E00704p</fullName>
    </submittedName>
</protein>
<dbReference type="GO" id="GO:0008270">
    <property type="term" value="F:zinc ion binding"/>
    <property type="evidence" value="ECO:0007669"/>
    <property type="project" value="UniProtKB-KW"/>
</dbReference>
<keyword evidence="2" id="KW-0479">Metal-binding</keyword>
<feature type="region of interest" description="Disordered" evidence="8">
    <location>
        <begin position="152"/>
        <end position="183"/>
    </location>
</feature>
<dbReference type="AlphaFoldDB" id="Q6BR11"/>
<accession>Q6BR11</accession>
<evidence type="ECO:0000256" key="2">
    <source>
        <dbReference type="ARBA" id="ARBA00022723"/>
    </source>
</evidence>
<dbReference type="GeneID" id="2902163"/>
<organism evidence="10 11">
    <name type="scientific">Debaryomyces hansenii (strain ATCC 36239 / CBS 767 / BCRC 21394 / JCM 1990 / NBRC 0083 / IGC 2968)</name>
    <name type="common">Yeast</name>
    <name type="synonym">Torulaspora hansenii</name>
    <dbReference type="NCBI Taxonomy" id="284592"/>
    <lineage>
        <taxon>Eukaryota</taxon>
        <taxon>Fungi</taxon>
        <taxon>Dikarya</taxon>
        <taxon>Ascomycota</taxon>
        <taxon>Saccharomycotina</taxon>
        <taxon>Pichiomycetes</taxon>
        <taxon>Debaryomycetaceae</taxon>
        <taxon>Debaryomyces</taxon>
    </lineage>
</organism>
<proteinExistence type="predicted"/>
<dbReference type="EMBL" id="CR382137">
    <property type="protein sequence ID" value="CAG87549.2"/>
    <property type="molecule type" value="Genomic_DNA"/>
</dbReference>
<dbReference type="GO" id="GO:0000981">
    <property type="term" value="F:DNA-binding transcription factor activity, RNA polymerase II-specific"/>
    <property type="evidence" value="ECO:0007669"/>
    <property type="project" value="InterPro"/>
</dbReference>
<dbReference type="KEGG" id="dha:DEHA2E00704g"/>